<organism evidence="6 7">
    <name type="scientific">Camelus ferus</name>
    <name type="common">Wild bactrian camel</name>
    <name type="synonym">Camelus bactrianus ferus</name>
    <dbReference type="NCBI Taxonomy" id="419612"/>
    <lineage>
        <taxon>Eukaryota</taxon>
        <taxon>Metazoa</taxon>
        <taxon>Chordata</taxon>
        <taxon>Craniata</taxon>
        <taxon>Vertebrata</taxon>
        <taxon>Euteleostomi</taxon>
        <taxon>Mammalia</taxon>
        <taxon>Eutheria</taxon>
        <taxon>Laurasiatheria</taxon>
        <taxon>Artiodactyla</taxon>
        <taxon>Tylopoda</taxon>
        <taxon>Camelidae</taxon>
        <taxon>Camelus</taxon>
    </lineage>
</organism>
<dbReference type="InterPro" id="IPR008195">
    <property type="entry name" value="Ribosomal_eL34"/>
</dbReference>
<dbReference type="GO" id="GO:0005840">
    <property type="term" value="C:ribosome"/>
    <property type="evidence" value="ECO:0007669"/>
    <property type="project" value="UniProtKB-KW"/>
</dbReference>
<gene>
    <name evidence="7" type="primary">LOC102503465</name>
</gene>
<proteinExistence type="inferred from homology"/>
<evidence type="ECO:0000313" key="7">
    <source>
        <dbReference type="RefSeq" id="XP_032319848.1"/>
    </source>
</evidence>
<dbReference type="PRINTS" id="PR01250">
    <property type="entry name" value="RIBOSOMALL34"/>
</dbReference>
<comment type="similarity">
    <text evidence="1">Belongs to the eukaryotic ribosomal protein eL34 family.</text>
</comment>
<dbReference type="Gene3D" id="6.20.370.70">
    <property type="match status" value="1"/>
</dbReference>
<dbReference type="RefSeq" id="XP_032319848.1">
    <property type="nucleotide sequence ID" value="XM_032463957.1"/>
</dbReference>
<dbReference type="Proteomes" id="UP000694856">
    <property type="component" value="Chromosome 21"/>
</dbReference>
<dbReference type="GO" id="GO:0003735">
    <property type="term" value="F:structural constituent of ribosome"/>
    <property type="evidence" value="ECO:0007669"/>
    <property type="project" value="InterPro"/>
</dbReference>
<dbReference type="PANTHER" id="PTHR46595">
    <property type="entry name" value="60S RIBOSOMAL PROTEIN L34"/>
    <property type="match status" value="1"/>
</dbReference>
<evidence type="ECO:0000256" key="3">
    <source>
        <dbReference type="ARBA" id="ARBA00023274"/>
    </source>
</evidence>
<accession>A0A8B8RPI4</accession>
<dbReference type="InterPro" id="IPR038562">
    <property type="entry name" value="Ribosomal_eL34_C_sf"/>
</dbReference>
<sequence>MSLPGRYLDTFRMAQRLTFCGRLSYNTTSNKTRLSQTPDNRIIYLYTKKIGKAPKCACGMCPGRLGAVHAVRPKVLMKLSKTKKRVSWASGGSTCAGCVRDGIERAFLNEEQKIIVKVLKAQA</sequence>
<keyword evidence="6" id="KW-1185">Reference proteome</keyword>
<name>A0A8B8RPI4_CAMFR</name>
<protein>
    <recommendedName>
        <fullName evidence="4">Large ribosomal subunit protein eL34</fullName>
    </recommendedName>
    <alternativeName>
        <fullName evidence="5">60S ribosomal protein L34</fullName>
    </alternativeName>
</protein>
<dbReference type="GO" id="GO:0006412">
    <property type="term" value="P:translation"/>
    <property type="evidence" value="ECO:0007669"/>
    <property type="project" value="InterPro"/>
</dbReference>
<dbReference type="AlphaFoldDB" id="A0A8B8RPI4"/>
<dbReference type="KEGG" id="cfr:102503465"/>
<keyword evidence="2" id="KW-0689">Ribosomal protein</keyword>
<evidence type="ECO:0000313" key="6">
    <source>
        <dbReference type="Proteomes" id="UP000694856"/>
    </source>
</evidence>
<dbReference type="GO" id="GO:1990904">
    <property type="term" value="C:ribonucleoprotein complex"/>
    <property type="evidence" value="ECO:0007669"/>
    <property type="project" value="UniProtKB-KW"/>
</dbReference>
<evidence type="ECO:0000256" key="2">
    <source>
        <dbReference type="ARBA" id="ARBA00022980"/>
    </source>
</evidence>
<keyword evidence="3" id="KW-0687">Ribonucleoprotein</keyword>
<reference evidence="7" key="1">
    <citation type="submission" date="2025-08" db="UniProtKB">
        <authorList>
            <consortium name="RefSeq"/>
        </authorList>
    </citation>
    <scope>IDENTIFICATION</scope>
    <source>
        <tissue evidence="7">Ear skin</tissue>
    </source>
</reference>
<dbReference type="Gene3D" id="6.20.340.10">
    <property type="match status" value="1"/>
</dbReference>
<dbReference type="Pfam" id="PF01199">
    <property type="entry name" value="Ribosomal_L34e"/>
    <property type="match status" value="1"/>
</dbReference>
<evidence type="ECO:0000256" key="5">
    <source>
        <dbReference type="ARBA" id="ARBA00035333"/>
    </source>
</evidence>
<evidence type="ECO:0000256" key="4">
    <source>
        <dbReference type="ARBA" id="ARBA00035227"/>
    </source>
</evidence>
<evidence type="ECO:0000256" key="1">
    <source>
        <dbReference type="ARBA" id="ARBA00009875"/>
    </source>
</evidence>
<dbReference type="GeneID" id="102503465"/>